<evidence type="ECO:0000259" key="4">
    <source>
        <dbReference type="Pfam" id="PF03632"/>
    </source>
</evidence>
<feature type="active site" description="Proton donor" evidence="2">
    <location>
        <position position="486"/>
    </location>
</feature>
<dbReference type="Pfam" id="PF03633">
    <property type="entry name" value="Glyco_hydro_65C"/>
    <property type="match status" value="1"/>
</dbReference>
<dbReference type="PIRSF" id="PIRSF036289">
    <property type="entry name" value="Glycosyl_hydrolase_malt_phosph"/>
    <property type="match status" value="1"/>
</dbReference>
<evidence type="ECO:0000259" key="5">
    <source>
        <dbReference type="Pfam" id="PF03633"/>
    </source>
</evidence>
<dbReference type="InterPro" id="IPR011013">
    <property type="entry name" value="Gal_mutarotase_sf_dom"/>
</dbReference>
<dbReference type="InterPro" id="IPR017045">
    <property type="entry name" value="Malt_Pase/Glycosyl_Hdrlase"/>
</dbReference>
<proteinExistence type="inferred from homology"/>
<dbReference type="Gene3D" id="2.70.98.40">
    <property type="entry name" value="Glycoside hydrolase, family 65, N-terminal domain"/>
    <property type="match status" value="1"/>
</dbReference>
<evidence type="ECO:0000256" key="2">
    <source>
        <dbReference type="PIRSR" id="PIRSR036289-50"/>
    </source>
</evidence>
<dbReference type="GO" id="GO:0004553">
    <property type="term" value="F:hydrolase activity, hydrolyzing O-glycosyl compounds"/>
    <property type="evidence" value="ECO:0007669"/>
    <property type="project" value="TreeGrafter"/>
</dbReference>
<dbReference type="SUPFAM" id="SSF48208">
    <property type="entry name" value="Six-hairpin glycosidases"/>
    <property type="match status" value="1"/>
</dbReference>
<evidence type="ECO:0000256" key="1">
    <source>
        <dbReference type="ARBA" id="ARBA00006768"/>
    </source>
</evidence>
<dbReference type="GO" id="GO:0016757">
    <property type="term" value="F:glycosyltransferase activity"/>
    <property type="evidence" value="ECO:0007669"/>
    <property type="project" value="UniProtKB-ARBA"/>
</dbReference>
<name>A0A0R1KIM0_9LACO</name>
<dbReference type="InterPro" id="IPR005196">
    <property type="entry name" value="Glyco_hydro_65_N"/>
</dbReference>
<reference evidence="7 8" key="1">
    <citation type="journal article" date="2015" name="Genome Announc.">
        <title>Expanding the biotechnology potential of lactobacilli through comparative genomics of 213 strains and associated genera.</title>
        <authorList>
            <person name="Sun Z."/>
            <person name="Harris H.M."/>
            <person name="McCann A."/>
            <person name="Guo C."/>
            <person name="Argimon S."/>
            <person name="Zhang W."/>
            <person name="Yang X."/>
            <person name="Jeffery I.B."/>
            <person name="Cooney J.C."/>
            <person name="Kagawa T.F."/>
            <person name="Liu W."/>
            <person name="Song Y."/>
            <person name="Salvetti E."/>
            <person name="Wrobel A."/>
            <person name="Rasinkangas P."/>
            <person name="Parkhill J."/>
            <person name="Rea M.C."/>
            <person name="O'Sullivan O."/>
            <person name="Ritari J."/>
            <person name="Douillard F.P."/>
            <person name="Paul Ross R."/>
            <person name="Yang R."/>
            <person name="Briner A.E."/>
            <person name="Felis G.E."/>
            <person name="de Vos W.M."/>
            <person name="Barrangou R."/>
            <person name="Klaenhammer T.R."/>
            <person name="Caufield P.W."/>
            <person name="Cui Y."/>
            <person name="Zhang H."/>
            <person name="O'Toole P.W."/>
        </authorList>
    </citation>
    <scope>NUCLEOTIDE SEQUENCE [LARGE SCALE GENOMIC DNA]</scope>
    <source>
        <strain evidence="7 8">DSM 19674</strain>
    </source>
</reference>
<feature type="domain" description="Glycoside hydrolase family 65 central catalytic" evidence="4">
    <location>
        <begin position="322"/>
        <end position="678"/>
    </location>
</feature>
<dbReference type="PANTHER" id="PTHR11051:SF14">
    <property type="entry name" value="MALTOSE PHOSPHORYLASE"/>
    <property type="match status" value="1"/>
</dbReference>
<comment type="caution">
    <text evidence="7">The sequence shown here is derived from an EMBL/GenBank/DDBJ whole genome shotgun (WGS) entry which is preliminary data.</text>
</comment>
<feature type="domain" description="Glycoside hydrolase family 65 N-terminal" evidence="6">
    <location>
        <begin position="18"/>
        <end position="265"/>
    </location>
</feature>
<dbReference type="InterPro" id="IPR008928">
    <property type="entry name" value="6-hairpin_glycosidase_sf"/>
</dbReference>
<accession>A0A0R1KIM0</accession>
<evidence type="ECO:0000259" key="6">
    <source>
        <dbReference type="Pfam" id="PF03636"/>
    </source>
</evidence>
<sequence length="751" mass="86334">MGLIMKRIFEVAPWNVVTHKLDKENKRLQESLTSLGNGYMGMRGNFEEDYSGDSLPGSYLAGVWYPDKTRVGWWKNGYPEYFGKVINAVNFIKMNFLINGSKLDLYTDKISDFTLDLDMKNAVLKRSFIVEKDGVKVKFNFERFLSVAQKELSVQKVSFENLSDDSVEVKVISSLDANVKNEDANYDEHFWEVLEITDNSIIAKTKPNDFGTPRFTSGMQVGYVTGLKEVDQTVDKLETSKTFVADLKAHEVGTIEKRVAVVTSRDYETIDDLRDAMEGIAAKVSGVSYEDLLSAHENVWNNRWNQSDIKIDGDTDAQQGMRFNLFGLFTTYSGEDSRLNIGPKGFTGEKYGGATYWDTEAFCIPVYLGVSQPEVSRNLLMYRYNQLKGAYINAQRQGLKGALYPMVTFNGIECHNEWEITFEEIHRNGDIAFAIYNYTRYTGDKSFVLHEGSKMLTEMSRFWADRVHYSKRNEQYMIHGVTGPDEYENNVDNNWYTNFLARWTLKYTLQILGEVSKDQFEKLNVSKEEMDQWQDIVDKMYLPYDEDLGIFVQHDGFLDKDIEPVSSIPSDQLPINQHWSWDKILRSPYIKQGDVLQGIWDFIDDFSEREKKRNFDFYEPLTVHESSLSPAIHSVLAADLHYDQKAVALYERTARLDLDNYNNDTADGLHITSMTGGWLAMVQGFAGMRVHDDGTLSYKPFLPKKWNSYSFRQVFRGRVIEVAVKENGSEFKLVSGDPLQIQVNDKPLMLK</sequence>
<feature type="domain" description="Glycoside hydrolase family 65 C-terminal" evidence="5">
    <location>
        <begin position="688"/>
        <end position="748"/>
    </location>
</feature>
<dbReference type="Pfam" id="PF03636">
    <property type="entry name" value="Glyco_hydro_65N"/>
    <property type="match status" value="1"/>
</dbReference>
<dbReference type="AlphaFoldDB" id="A0A0R1KIM0"/>
<dbReference type="InterPro" id="IPR005194">
    <property type="entry name" value="Glyco_hydro_65_C"/>
</dbReference>
<evidence type="ECO:0000256" key="3">
    <source>
        <dbReference type="PIRSR" id="PIRSR036289-51"/>
    </source>
</evidence>
<dbReference type="STRING" id="1423788.FC78_GL002177"/>
<keyword evidence="8" id="KW-1185">Reference proteome</keyword>
<dbReference type="EMBL" id="AZDY01000037">
    <property type="protein sequence ID" value="KRK83366.1"/>
    <property type="molecule type" value="Genomic_DNA"/>
</dbReference>
<dbReference type="GO" id="GO:0005975">
    <property type="term" value="P:carbohydrate metabolic process"/>
    <property type="evidence" value="ECO:0007669"/>
    <property type="project" value="InterPro"/>
</dbReference>
<dbReference type="Pfam" id="PF03632">
    <property type="entry name" value="Glyco_hydro_65m"/>
    <property type="match status" value="1"/>
</dbReference>
<evidence type="ECO:0000313" key="8">
    <source>
        <dbReference type="Proteomes" id="UP000051515"/>
    </source>
</evidence>
<dbReference type="Gene3D" id="2.60.420.10">
    <property type="entry name" value="Maltose phosphorylase, domain 3"/>
    <property type="match status" value="1"/>
</dbReference>
<feature type="binding site" evidence="3">
    <location>
        <begin position="591"/>
        <end position="592"/>
    </location>
    <ligand>
        <name>substrate</name>
    </ligand>
</feature>
<gene>
    <name evidence="7" type="ORF">FC78_GL002177</name>
</gene>
<comment type="similarity">
    <text evidence="1">Belongs to the glycosyl hydrolase 65 family.</text>
</comment>
<dbReference type="InterPro" id="IPR012341">
    <property type="entry name" value="6hp_glycosidase-like_sf"/>
</dbReference>
<protein>
    <submittedName>
        <fullName evidence="7">Maltose phosphorylase</fullName>
    </submittedName>
</protein>
<organism evidence="7 8">
    <name type="scientific">Companilactobacillus bobalius DSM 19674</name>
    <dbReference type="NCBI Taxonomy" id="1423788"/>
    <lineage>
        <taxon>Bacteria</taxon>
        <taxon>Bacillati</taxon>
        <taxon>Bacillota</taxon>
        <taxon>Bacilli</taxon>
        <taxon>Lactobacillales</taxon>
        <taxon>Lactobacillaceae</taxon>
        <taxon>Companilactobacillus</taxon>
        <taxon>Companilactobacillus bobalius</taxon>
    </lineage>
</organism>
<feature type="binding site" evidence="3">
    <location>
        <begin position="357"/>
        <end position="358"/>
    </location>
    <ligand>
        <name>substrate</name>
    </ligand>
</feature>
<dbReference type="InterPro" id="IPR037018">
    <property type="entry name" value="GH65_N"/>
</dbReference>
<dbReference type="GO" id="GO:0030246">
    <property type="term" value="F:carbohydrate binding"/>
    <property type="evidence" value="ECO:0007669"/>
    <property type="project" value="InterPro"/>
</dbReference>
<dbReference type="Gene3D" id="1.50.10.10">
    <property type="match status" value="1"/>
</dbReference>
<dbReference type="PATRIC" id="fig|1423788.3.peg.2245"/>
<evidence type="ECO:0000313" key="7">
    <source>
        <dbReference type="EMBL" id="KRK83366.1"/>
    </source>
</evidence>
<dbReference type="Proteomes" id="UP000051515">
    <property type="component" value="Unassembled WGS sequence"/>
</dbReference>
<dbReference type="InterPro" id="IPR005195">
    <property type="entry name" value="Glyco_hydro_65_M"/>
</dbReference>
<dbReference type="SUPFAM" id="SSF74650">
    <property type="entry name" value="Galactose mutarotase-like"/>
    <property type="match status" value="1"/>
</dbReference>
<dbReference type="PANTHER" id="PTHR11051">
    <property type="entry name" value="GLYCOSYL HYDROLASE-RELATED"/>
    <property type="match status" value="1"/>
</dbReference>
<dbReference type="NCBIfam" id="NF010380">
    <property type="entry name" value="PRK13807.1"/>
    <property type="match status" value="1"/>
</dbReference>